<accession>A0A5M9MQK6</accession>
<dbReference type="Proteomes" id="UP000324241">
    <property type="component" value="Unassembled WGS sequence"/>
</dbReference>
<dbReference type="EMBL" id="QUQM01000003">
    <property type="protein sequence ID" value="KAA8649401.1"/>
    <property type="molecule type" value="Genomic_DNA"/>
</dbReference>
<organism evidence="2 3">
    <name type="scientific">Aspergillus tanneri</name>
    <dbReference type="NCBI Taxonomy" id="1220188"/>
    <lineage>
        <taxon>Eukaryota</taxon>
        <taxon>Fungi</taxon>
        <taxon>Dikarya</taxon>
        <taxon>Ascomycota</taxon>
        <taxon>Pezizomycotina</taxon>
        <taxon>Eurotiomycetes</taxon>
        <taxon>Eurotiomycetidae</taxon>
        <taxon>Eurotiales</taxon>
        <taxon>Aspergillaceae</taxon>
        <taxon>Aspergillus</taxon>
        <taxon>Aspergillus subgen. Circumdati</taxon>
    </lineage>
</organism>
<keyword evidence="1" id="KW-0732">Signal</keyword>
<dbReference type="AlphaFoldDB" id="A0A5M9MQK6"/>
<protein>
    <submittedName>
        <fullName evidence="2">Uncharacterized protein</fullName>
    </submittedName>
</protein>
<reference evidence="2 3" key="1">
    <citation type="submission" date="2019-08" db="EMBL/GenBank/DDBJ databases">
        <title>The genome sequence of a newly discovered highly antifungal drug resistant Aspergillus species, Aspergillus tanneri NIH 1004.</title>
        <authorList>
            <person name="Mounaud S."/>
            <person name="Singh I."/>
            <person name="Joardar V."/>
            <person name="Pakala S."/>
            <person name="Pakala S."/>
            <person name="Venepally P."/>
            <person name="Chung J.K."/>
            <person name="Losada L."/>
            <person name="Nierman W.C."/>
        </authorList>
    </citation>
    <scope>NUCLEOTIDE SEQUENCE [LARGE SCALE GENOMIC DNA]</scope>
    <source>
        <strain evidence="2 3">NIH1004</strain>
    </source>
</reference>
<evidence type="ECO:0000256" key="1">
    <source>
        <dbReference type="SAM" id="SignalP"/>
    </source>
</evidence>
<evidence type="ECO:0000313" key="2">
    <source>
        <dbReference type="EMBL" id="KAA8649401.1"/>
    </source>
</evidence>
<feature type="chain" id="PRO_5024303447" evidence="1">
    <location>
        <begin position="21"/>
        <end position="121"/>
    </location>
</feature>
<comment type="caution">
    <text evidence="2">The sequence shown here is derived from an EMBL/GenBank/DDBJ whole genome shotgun (WGS) entry which is preliminary data.</text>
</comment>
<evidence type="ECO:0000313" key="3">
    <source>
        <dbReference type="Proteomes" id="UP000324241"/>
    </source>
</evidence>
<proteinExistence type="predicted"/>
<name>A0A5M9MQK6_9EURO</name>
<dbReference type="RefSeq" id="XP_033428762.1">
    <property type="nucleotide sequence ID" value="XM_033569956.1"/>
</dbReference>
<gene>
    <name evidence="2" type="ORF">ATNIH1004_005302</name>
</gene>
<sequence length="121" mass="13274">MYGAALGLVVALGCVQLVFQVEEDPAAHLPQPVTVHFNRVVRNLLHLPQPEGAPSQVELHRGEACLMRDPATHPNLQSMRNSNIPSASEVVHQRNALVPPRSRSQWTQYVGALASLERTKA</sequence>
<feature type="signal peptide" evidence="1">
    <location>
        <begin position="1"/>
        <end position="20"/>
    </location>
</feature>
<dbReference type="GeneID" id="54328004"/>